<keyword evidence="3" id="KW-0804">Transcription</keyword>
<comment type="caution">
    <text evidence="7">The sequence shown here is derived from an EMBL/GenBank/DDBJ whole genome shotgun (WGS) entry which is preliminary data.</text>
</comment>
<evidence type="ECO:0000313" key="8">
    <source>
        <dbReference type="Proteomes" id="UP000721236"/>
    </source>
</evidence>
<dbReference type="RefSeq" id="WP_222206521.1">
    <property type="nucleotide sequence ID" value="NZ_CAJZAH010000001.1"/>
</dbReference>
<sequence>MPQITTELPAAQTDGVAAVDRALAIATALAQAGTPLSLADLARLTGMYKSTLLRLLASLERSGLVVHRSDKRYALGPLAFLFGRTFETSLGLKEAIQPVMEWLVTQGTESPSFHVQHGTDTRMCLFRIDSSHSTLDRVRVGDVLPLHKGAPGKVLRAYEKGGPTEGDAQLVFTSFGERDPLCGAISSPVFGPANTLLGALSLSGPLERFSELAVQRMTGLLLTAAQRATASLGGQWPELAAAPEKPRTKGKARQAG</sequence>
<dbReference type="InterPro" id="IPR005471">
    <property type="entry name" value="Tscrpt_reg_IclR_N"/>
</dbReference>
<dbReference type="SUPFAM" id="SSF55781">
    <property type="entry name" value="GAF domain-like"/>
    <property type="match status" value="1"/>
</dbReference>
<evidence type="ECO:0000313" key="7">
    <source>
        <dbReference type="EMBL" id="CAG9167116.1"/>
    </source>
</evidence>
<dbReference type="Gene3D" id="1.10.10.10">
    <property type="entry name" value="Winged helix-like DNA-binding domain superfamily/Winged helix DNA-binding domain"/>
    <property type="match status" value="1"/>
</dbReference>
<accession>A0ABM8WIK8</accession>
<keyword evidence="2" id="KW-0238">DNA-binding</keyword>
<gene>
    <name evidence="7" type="ORF">LMG21510_00657</name>
</gene>
<keyword evidence="8" id="KW-1185">Reference proteome</keyword>
<dbReference type="PANTHER" id="PTHR30136">
    <property type="entry name" value="HELIX-TURN-HELIX TRANSCRIPTIONAL REGULATOR, ICLR FAMILY"/>
    <property type="match status" value="1"/>
</dbReference>
<feature type="domain" description="IclR-ED" evidence="6">
    <location>
        <begin position="78"/>
        <end position="234"/>
    </location>
</feature>
<dbReference type="InterPro" id="IPR029016">
    <property type="entry name" value="GAF-like_dom_sf"/>
</dbReference>
<feature type="domain" description="HTH iclR-type" evidence="5">
    <location>
        <begin position="16"/>
        <end position="77"/>
    </location>
</feature>
<name>A0ABM8WIK8_9BURK</name>
<dbReference type="InterPro" id="IPR011991">
    <property type="entry name" value="ArsR-like_HTH"/>
</dbReference>
<dbReference type="InterPro" id="IPR036390">
    <property type="entry name" value="WH_DNA-bd_sf"/>
</dbReference>
<keyword evidence="1" id="KW-0805">Transcription regulation</keyword>
<protein>
    <recommendedName>
        <fullName evidence="9">IclR family transcriptional regulator</fullName>
    </recommendedName>
</protein>
<evidence type="ECO:0000259" key="5">
    <source>
        <dbReference type="PROSITE" id="PS51077"/>
    </source>
</evidence>
<evidence type="ECO:0000256" key="1">
    <source>
        <dbReference type="ARBA" id="ARBA00023015"/>
    </source>
</evidence>
<organism evidence="7 8">
    <name type="scientific">Cupriavidus respiraculi</name>
    <dbReference type="NCBI Taxonomy" id="195930"/>
    <lineage>
        <taxon>Bacteria</taxon>
        <taxon>Pseudomonadati</taxon>
        <taxon>Pseudomonadota</taxon>
        <taxon>Betaproteobacteria</taxon>
        <taxon>Burkholderiales</taxon>
        <taxon>Burkholderiaceae</taxon>
        <taxon>Cupriavidus</taxon>
    </lineage>
</organism>
<dbReference type="PANTHER" id="PTHR30136:SF39">
    <property type="entry name" value="TRANSCRIPTIONAL REGULATORY PROTEIN"/>
    <property type="match status" value="1"/>
</dbReference>
<evidence type="ECO:0000256" key="3">
    <source>
        <dbReference type="ARBA" id="ARBA00023163"/>
    </source>
</evidence>
<dbReference type="InterPro" id="IPR050707">
    <property type="entry name" value="HTH_MetabolicPath_Reg"/>
</dbReference>
<evidence type="ECO:0000256" key="2">
    <source>
        <dbReference type="ARBA" id="ARBA00023125"/>
    </source>
</evidence>
<dbReference type="InterPro" id="IPR014757">
    <property type="entry name" value="Tscrpt_reg_IclR_C"/>
</dbReference>
<dbReference type="Pfam" id="PF09339">
    <property type="entry name" value="HTH_IclR"/>
    <property type="match status" value="1"/>
</dbReference>
<dbReference type="SMART" id="SM00346">
    <property type="entry name" value="HTH_ICLR"/>
    <property type="match status" value="1"/>
</dbReference>
<evidence type="ECO:0000256" key="4">
    <source>
        <dbReference type="SAM" id="MobiDB-lite"/>
    </source>
</evidence>
<dbReference type="SUPFAM" id="SSF46785">
    <property type="entry name" value="Winged helix' DNA-binding domain"/>
    <property type="match status" value="1"/>
</dbReference>
<feature type="region of interest" description="Disordered" evidence="4">
    <location>
        <begin position="235"/>
        <end position="256"/>
    </location>
</feature>
<evidence type="ECO:0000259" key="6">
    <source>
        <dbReference type="PROSITE" id="PS51078"/>
    </source>
</evidence>
<dbReference type="Proteomes" id="UP000721236">
    <property type="component" value="Unassembled WGS sequence"/>
</dbReference>
<dbReference type="CDD" id="cd00090">
    <property type="entry name" value="HTH_ARSR"/>
    <property type="match status" value="1"/>
</dbReference>
<evidence type="ECO:0008006" key="9">
    <source>
        <dbReference type="Google" id="ProtNLM"/>
    </source>
</evidence>
<dbReference type="Gene3D" id="3.30.450.40">
    <property type="match status" value="2"/>
</dbReference>
<proteinExistence type="predicted"/>
<dbReference type="PROSITE" id="PS51078">
    <property type="entry name" value="ICLR_ED"/>
    <property type="match status" value="1"/>
</dbReference>
<dbReference type="InterPro" id="IPR036388">
    <property type="entry name" value="WH-like_DNA-bd_sf"/>
</dbReference>
<reference evidence="7 8" key="1">
    <citation type="submission" date="2021-08" db="EMBL/GenBank/DDBJ databases">
        <authorList>
            <person name="Peeters C."/>
        </authorList>
    </citation>
    <scope>NUCLEOTIDE SEQUENCE [LARGE SCALE GENOMIC DNA]</scope>
    <source>
        <strain evidence="7 8">LMG 21510</strain>
    </source>
</reference>
<dbReference type="PROSITE" id="PS51077">
    <property type="entry name" value="HTH_ICLR"/>
    <property type="match status" value="1"/>
</dbReference>
<dbReference type="EMBL" id="CAJZAH010000001">
    <property type="protein sequence ID" value="CAG9167116.1"/>
    <property type="molecule type" value="Genomic_DNA"/>
</dbReference>